<evidence type="ECO:0008006" key="4">
    <source>
        <dbReference type="Google" id="ProtNLM"/>
    </source>
</evidence>
<organism evidence="2 3">
    <name type="scientific">Cherax quadricarinatus</name>
    <name type="common">Australian red claw crayfish</name>
    <dbReference type="NCBI Taxonomy" id="27406"/>
    <lineage>
        <taxon>Eukaryota</taxon>
        <taxon>Metazoa</taxon>
        <taxon>Ecdysozoa</taxon>
        <taxon>Arthropoda</taxon>
        <taxon>Crustacea</taxon>
        <taxon>Multicrustacea</taxon>
        <taxon>Malacostraca</taxon>
        <taxon>Eumalacostraca</taxon>
        <taxon>Eucarida</taxon>
        <taxon>Decapoda</taxon>
        <taxon>Pleocyemata</taxon>
        <taxon>Astacidea</taxon>
        <taxon>Parastacoidea</taxon>
        <taxon>Parastacidae</taxon>
        <taxon>Cherax</taxon>
    </lineage>
</organism>
<dbReference type="Proteomes" id="UP001445076">
    <property type="component" value="Unassembled WGS sequence"/>
</dbReference>
<dbReference type="EMBL" id="JARKIK010000014">
    <property type="protein sequence ID" value="KAK8747782.1"/>
    <property type="molecule type" value="Genomic_DNA"/>
</dbReference>
<proteinExistence type="predicted"/>
<keyword evidence="1" id="KW-0812">Transmembrane</keyword>
<comment type="caution">
    <text evidence="2">The sequence shown here is derived from an EMBL/GenBank/DDBJ whole genome shotgun (WGS) entry which is preliminary data.</text>
</comment>
<keyword evidence="1" id="KW-1133">Transmembrane helix</keyword>
<sequence length="105" mass="11944">MAEGVKKYLDPHTVVRIVKWIITFGTGELTSVSTILHRLGLVLLVILFVRLQLTSGDIMCYNRNGGQAIPPEYVDMCRTKHYSVGYNEGEGSHTRSKVLKYIFWI</sequence>
<protein>
    <recommendedName>
        <fullName evidence="4">Innexin</fullName>
    </recommendedName>
</protein>
<accession>A0AAW0XTS7</accession>
<name>A0AAW0XTS7_CHEQU</name>
<reference evidence="2 3" key="1">
    <citation type="journal article" date="2024" name="BMC Genomics">
        <title>Genome assembly of redclaw crayfish (Cherax quadricarinatus) provides insights into its immune adaptation and hypoxia tolerance.</title>
        <authorList>
            <person name="Liu Z."/>
            <person name="Zheng J."/>
            <person name="Li H."/>
            <person name="Fang K."/>
            <person name="Wang S."/>
            <person name="He J."/>
            <person name="Zhou D."/>
            <person name="Weng S."/>
            <person name="Chi M."/>
            <person name="Gu Z."/>
            <person name="He J."/>
            <person name="Li F."/>
            <person name="Wang M."/>
        </authorList>
    </citation>
    <scope>NUCLEOTIDE SEQUENCE [LARGE SCALE GENOMIC DNA]</scope>
    <source>
        <strain evidence="2">ZL_2023a</strain>
    </source>
</reference>
<dbReference type="AlphaFoldDB" id="A0AAW0XTS7"/>
<feature type="transmembrane region" description="Helical" evidence="1">
    <location>
        <begin position="35"/>
        <end position="53"/>
    </location>
</feature>
<evidence type="ECO:0000256" key="1">
    <source>
        <dbReference type="SAM" id="Phobius"/>
    </source>
</evidence>
<evidence type="ECO:0000313" key="2">
    <source>
        <dbReference type="EMBL" id="KAK8747782.1"/>
    </source>
</evidence>
<gene>
    <name evidence="2" type="ORF">OTU49_016600</name>
</gene>
<keyword evidence="3" id="KW-1185">Reference proteome</keyword>
<evidence type="ECO:0000313" key="3">
    <source>
        <dbReference type="Proteomes" id="UP001445076"/>
    </source>
</evidence>
<keyword evidence="1" id="KW-0472">Membrane</keyword>